<organism evidence="2 3">
    <name type="scientific">Gordonia terrae NBRC 100016</name>
    <dbReference type="NCBI Taxonomy" id="1089454"/>
    <lineage>
        <taxon>Bacteria</taxon>
        <taxon>Bacillati</taxon>
        <taxon>Actinomycetota</taxon>
        <taxon>Actinomycetes</taxon>
        <taxon>Mycobacteriales</taxon>
        <taxon>Gordoniaceae</taxon>
        <taxon>Gordonia</taxon>
    </lineage>
</organism>
<protein>
    <submittedName>
        <fullName evidence="2">Integrase</fullName>
    </submittedName>
</protein>
<keyword evidence="3" id="KW-1185">Reference proteome</keyword>
<dbReference type="Proteomes" id="UP000004881">
    <property type="component" value="Unassembled WGS sequence"/>
</dbReference>
<evidence type="ECO:0000313" key="3">
    <source>
        <dbReference type="Proteomes" id="UP000004881"/>
    </source>
</evidence>
<dbReference type="SUPFAM" id="SSF56349">
    <property type="entry name" value="DNA breaking-rejoining enzymes"/>
    <property type="match status" value="1"/>
</dbReference>
<comment type="caution">
    <text evidence="2">The sequence shown here is derived from an EMBL/GenBank/DDBJ whole genome shotgun (WGS) entry which is preliminary data.</text>
</comment>
<evidence type="ECO:0000313" key="2">
    <source>
        <dbReference type="EMBL" id="GAB46224.1"/>
    </source>
</evidence>
<dbReference type="PANTHER" id="PTHR34605:SF4">
    <property type="entry name" value="DNA ADENINE METHYLTRANSFERASE"/>
    <property type="match status" value="1"/>
</dbReference>
<dbReference type="InterPro" id="IPR013762">
    <property type="entry name" value="Integrase-like_cat_sf"/>
</dbReference>
<feature type="non-terminal residue" evidence="2">
    <location>
        <position position="1"/>
    </location>
</feature>
<gene>
    <name evidence="2" type="ORF">GOTRE_146_00010</name>
</gene>
<dbReference type="InterPro" id="IPR011010">
    <property type="entry name" value="DNA_brk_join_enz"/>
</dbReference>
<reference evidence="2 3" key="1">
    <citation type="submission" date="2012-02" db="EMBL/GenBank/DDBJ databases">
        <title>Whole genome shotgun sequence of Gordonia terrae NBRC 100016.</title>
        <authorList>
            <person name="Takarada H."/>
            <person name="Hosoyama A."/>
            <person name="Tsuchikane K."/>
            <person name="Katsumata H."/>
            <person name="Yamazaki S."/>
            <person name="Fujita N."/>
        </authorList>
    </citation>
    <scope>NUCLEOTIDE SEQUENCE [LARGE SCALE GENOMIC DNA]</scope>
    <source>
        <strain evidence="2 3">NBRC 100016</strain>
    </source>
</reference>
<dbReference type="InterPro" id="IPR052925">
    <property type="entry name" value="Phage_Integrase-like_Recomb"/>
</dbReference>
<proteinExistence type="predicted"/>
<dbReference type="PANTHER" id="PTHR34605">
    <property type="entry name" value="PHAGE_INTEGRASE DOMAIN-CONTAINING PROTEIN"/>
    <property type="match status" value="1"/>
</dbReference>
<evidence type="ECO:0000256" key="1">
    <source>
        <dbReference type="ARBA" id="ARBA00023172"/>
    </source>
</evidence>
<dbReference type="EMBL" id="BAFD01000112">
    <property type="protein sequence ID" value="GAB46224.1"/>
    <property type="molecule type" value="Genomic_DNA"/>
</dbReference>
<accession>A0ABQ0HK12</accession>
<keyword evidence="1" id="KW-0233">DNA recombination</keyword>
<name>A0ABQ0HK12_9ACTN</name>
<dbReference type="Gene3D" id="1.10.443.10">
    <property type="entry name" value="Intergrase catalytic core"/>
    <property type="match status" value="1"/>
</dbReference>
<sequence>RAGLEGSSRPLFSAVSVCDGVEVYGNTPASYQYLRRGILDAFQAVGLPAKQFGLHSLRAGGATQAANQGIPDRLWMEHGGWKSQRSAFGYVKTSSEVKAGVTQAMFPSLQP</sequence>